<dbReference type="RefSeq" id="WP_135796398.1">
    <property type="nucleotide sequence ID" value="NZ_CP032096.1"/>
</dbReference>
<reference evidence="3 4" key="1">
    <citation type="submission" date="2018-08" db="EMBL/GenBank/DDBJ databases">
        <title>Horizontal acquisition of hydrogen conversion ability and other habitat adaptations in Hydrogenovibrio crunogenus strains.</title>
        <authorList>
            <person name="Gonnella G."/>
            <person name="Adam N."/>
            <person name="Perner M."/>
        </authorList>
    </citation>
    <scope>NUCLEOTIDE SEQUENCE [LARGE SCALE GENOMIC DNA]</scope>
    <source>
        <strain evidence="3 4">SP-41</strain>
    </source>
</reference>
<feature type="chain" id="PRO_5020447949" evidence="2">
    <location>
        <begin position="28"/>
        <end position="120"/>
    </location>
</feature>
<dbReference type="AlphaFoldDB" id="A0A4P7P1S6"/>
<name>A0A4P7P1S6_9GAMM</name>
<accession>A0A4P7P1S6</accession>
<evidence type="ECO:0000313" key="4">
    <source>
        <dbReference type="Proteomes" id="UP000296201"/>
    </source>
</evidence>
<organism evidence="3 4">
    <name type="scientific">Hydrogenovibrio crunogenus</name>
    <dbReference type="NCBI Taxonomy" id="39765"/>
    <lineage>
        <taxon>Bacteria</taxon>
        <taxon>Pseudomonadati</taxon>
        <taxon>Pseudomonadota</taxon>
        <taxon>Gammaproteobacteria</taxon>
        <taxon>Thiotrichales</taxon>
        <taxon>Piscirickettsiaceae</taxon>
        <taxon>Hydrogenovibrio</taxon>
    </lineage>
</organism>
<dbReference type="NCBIfam" id="TIGR01409">
    <property type="entry name" value="TAT_signal_seq"/>
    <property type="match status" value="1"/>
</dbReference>
<protein>
    <submittedName>
        <fullName evidence="3">Periplasmic low complexity protein</fullName>
    </submittedName>
</protein>
<proteinExistence type="predicted"/>
<dbReference type="InterPro" id="IPR006311">
    <property type="entry name" value="TAT_signal"/>
</dbReference>
<dbReference type="Pfam" id="PF10518">
    <property type="entry name" value="TAT_signal"/>
    <property type="match status" value="1"/>
</dbReference>
<evidence type="ECO:0000313" key="3">
    <source>
        <dbReference type="EMBL" id="QBZ83805.1"/>
    </source>
</evidence>
<sequence precursor="true">MSKQSRRDFLKLASATTAATLTGSALASENPFGFKKLEGGYQQVAVEGKCGEGKCGEGKCGGSMRKSIPQEGKCGEGKCGAGMDMTPNKTQEGKCGEGKCGAGMDMTPNKTEEGKCGGRS</sequence>
<dbReference type="PROSITE" id="PS51318">
    <property type="entry name" value="TAT"/>
    <property type="match status" value="1"/>
</dbReference>
<keyword evidence="4" id="KW-1185">Reference proteome</keyword>
<evidence type="ECO:0000256" key="1">
    <source>
        <dbReference type="ARBA" id="ARBA00022729"/>
    </source>
</evidence>
<dbReference type="InterPro" id="IPR019546">
    <property type="entry name" value="TAT_signal_bac_arc"/>
</dbReference>
<keyword evidence="1 2" id="KW-0732">Signal</keyword>
<evidence type="ECO:0000256" key="2">
    <source>
        <dbReference type="SAM" id="SignalP"/>
    </source>
</evidence>
<dbReference type="EMBL" id="CP032096">
    <property type="protein sequence ID" value="QBZ83805.1"/>
    <property type="molecule type" value="Genomic_DNA"/>
</dbReference>
<feature type="signal peptide" evidence="2">
    <location>
        <begin position="1"/>
        <end position="27"/>
    </location>
</feature>
<dbReference type="Proteomes" id="UP000296201">
    <property type="component" value="Chromosome"/>
</dbReference>
<gene>
    <name evidence="3" type="ORF">GHNINEIG_01867</name>
</gene>